<sequence length="113" mass="13257">MGAYTFREAAGHGNKMAEDDPTRGIMFTVGYEGPLRRIPASLVRRLTAPRPHTMSPQEKQRRCEERAKELKDERKRRLHEYNERVKRIAEQKHQQRERQGNFSAIPAMVREAN</sequence>
<organism evidence="2">
    <name type="scientific">Schistocephalus solidus</name>
    <name type="common">Tapeworm</name>
    <dbReference type="NCBI Taxonomy" id="70667"/>
    <lineage>
        <taxon>Eukaryota</taxon>
        <taxon>Metazoa</taxon>
        <taxon>Spiralia</taxon>
        <taxon>Lophotrochozoa</taxon>
        <taxon>Platyhelminthes</taxon>
        <taxon>Cestoda</taxon>
        <taxon>Eucestoda</taxon>
        <taxon>Diphyllobothriidea</taxon>
        <taxon>Diphyllobothriidae</taxon>
        <taxon>Schistocephalus</taxon>
    </lineage>
</organism>
<reference evidence="2" key="1">
    <citation type="submission" date="2016-01" db="EMBL/GenBank/DDBJ databases">
        <title>Reference transcriptome for the parasite Schistocephalus solidus: insights into the molecular evolution of parasitism.</title>
        <authorList>
            <person name="Hebert F.O."/>
            <person name="Grambauer S."/>
            <person name="Barber I."/>
            <person name="Landry C.R."/>
            <person name="Aubin-Horth N."/>
        </authorList>
    </citation>
    <scope>NUCLEOTIDE SEQUENCE</scope>
</reference>
<accession>A0A0X3PBF0</accession>
<feature type="compositionally biased region" description="Basic and acidic residues" evidence="1">
    <location>
        <begin position="90"/>
        <end position="99"/>
    </location>
</feature>
<name>A0A0X3PBF0_SCHSO</name>
<feature type="region of interest" description="Disordered" evidence="1">
    <location>
        <begin position="1"/>
        <end position="21"/>
    </location>
</feature>
<protein>
    <submittedName>
        <fullName evidence="2">Uncharacterized protein</fullName>
    </submittedName>
</protein>
<gene>
    <name evidence="2" type="ORF">TR116808</name>
</gene>
<feature type="region of interest" description="Disordered" evidence="1">
    <location>
        <begin position="45"/>
        <end position="76"/>
    </location>
</feature>
<feature type="compositionally biased region" description="Basic and acidic residues" evidence="1">
    <location>
        <begin position="58"/>
        <end position="76"/>
    </location>
</feature>
<proteinExistence type="predicted"/>
<feature type="region of interest" description="Disordered" evidence="1">
    <location>
        <begin position="90"/>
        <end position="113"/>
    </location>
</feature>
<dbReference type="AlphaFoldDB" id="A0A0X3PBF0"/>
<evidence type="ECO:0000256" key="1">
    <source>
        <dbReference type="SAM" id="MobiDB-lite"/>
    </source>
</evidence>
<evidence type="ECO:0000313" key="2">
    <source>
        <dbReference type="EMBL" id="JAP45412.1"/>
    </source>
</evidence>
<dbReference type="EMBL" id="GEEE01017813">
    <property type="protein sequence ID" value="JAP45412.1"/>
    <property type="molecule type" value="Transcribed_RNA"/>
</dbReference>